<accession>A0A7D4UC73</accession>
<gene>
    <name evidence="3" type="ORF">HQM25_13665</name>
</gene>
<keyword evidence="1" id="KW-0812">Transmembrane</keyword>
<proteinExistence type="predicted"/>
<evidence type="ECO:0000256" key="1">
    <source>
        <dbReference type="SAM" id="Phobius"/>
    </source>
</evidence>
<dbReference type="Proteomes" id="UP000502498">
    <property type="component" value="Chromosome"/>
</dbReference>
<dbReference type="AlphaFoldDB" id="A0A7D4UC73"/>
<feature type="transmembrane region" description="Helical" evidence="1">
    <location>
        <begin position="121"/>
        <end position="142"/>
    </location>
</feature>
<dbReference type="Pfam" id="PF04892">
    <property type="entry name" value="VanZ"/>
    <property type="match status" value="1"/>
</dbReference>
<dbReference type="InterPro" id="IPR006976">
    <property type="entry name" value="VanZ-like"/>
</dbReference>
<protein>
    <submittedName>
        <fullName evidence="3">VanZ family protein</fullName>
    </submittedName>
</protein>
<name>A0A7D4UC73_9MICO</name>
<sequence>MSAEESLRRPPSLSPSRIGDAARDARWWLGLYLTALALVAFWPVPVDSGAGELLLAVTRAVPWFTYRVIEFTANVVLFVPLGALLSLVLPAHRRWVVPIAFGVTVLIESGQAILLSARTPAVSDVVANVLGATIGVAAVWAIERRSRRDVGEPPGAASTL</sequence>
<evidence type="ECO:0000313" key="4">
    <source>
        <dbReference type="Proteomes" id="UP000502498"/>
    </source>
</evidence>
<feature type="transmembrane region" description="Helical" evidence="1">
    <location>
        <begin position="95"/>
        <end position="115"/>
    </location>
</feature>
<evidence type="ECO:0000313" key="3">
    <source>
        <dbReference type="EMBL" id="QKJ20303.1"/>
    </source>
</evidence>
<feature type="transmembrane region" description="Helical" evidence="1">
    <location>
        <begin position="27"/>
        <end position="44"/>
    </location>
</feature>
<feature type="domain" description="VanZ-like" evidence="2">
    <location>
        <begin position="31"/>
        <end position="140"/>
    </location>
</feature>
<feature type="transmembrane region" description="Helical" evidence="1">
    <location>
        <begin position="64"/>
        <end position="88"/>
    </location>
</feature>
<reference evidence="3 4" key="1">
    <citation type="submission" date="2020-05" db="EMBL/GenBank/DDBJ databases">
        <title>Strain PA2F3 complete genome.</title>
        <authorList>
            <person name="Kim Y.-S."/>
            <person name="Kim S.-J."/>
            <person name="Jung H.-k."/>
            <person name="Kim S.-E."/>
            <person name="Kim K.-H."/>
        </authorList>
    </citation>
    <scope>NUCLEOTIDE SEQUENCE [LARGE SCALE GENOMIC DNA]</scope>
    <source>
        <strain evidence="3 4">PA2F3</strain>
    </source>
</reference>
<dbReference type="RefSeq" id="WP_172990738.1">
    <property type="nucleotide sequence ID" value="NZ_CP054038.1"/>
</dbReference>
<keyword evidence="1" id="KW-1133">Transmembrane helix</keyword>
<evidence type="ECO:0000259" key="2">
    <source>
        <dbReference type="Pfam" id="PF04892"/>
    </source>
</evidence>
<keyword evidence="1" id="KW-0472">Membrane</keyword>
<organism evidence="3 4">
    <name type="scientific">Microbacterium hominis</name>
    <dbReference type="NCBI Taxonomy" id="162426"/>
    <lineage>
        <taxon>Bacteria</taxon>
        <taxon>Bacillati</taxon>
        <taxon>Actinomycetota</taxon>
        <taxon>Actinomycetes</taxon>
        <taxon>Micrococcales</taxon>
        <taxon>Microbacteriaceae</taxon>
        <taxon>Microbacterium</taxon>
    </lineage>
</organism>
<dbReference type="EMBL" id="CP054038">
    <property type="protein sequence ID" value="QKJ20303.1"/>
    <property type="molecule type" value="Genomic_DNA"/>
</dbReference>